<keyword evidence="4" id="KW-1185">Reference proteome</keyword>
<dbReference type="AlphaFoldDB" id="A0AAD2CZB5"/>
<dbReference type="SUPFAM" id="SSF52540">
    <property type="entry name" value="P-loop containing nucleoside triphosphate hydrolases"/>
    <property type="match status" value="1"/>
</dbReference>
<dbReference type="PANTHER" id="PTHR10285">
    <property type="entry name" value="URIDINE KINASE"/>
    <property type="match status" value="1"/>
</dbReference>
<evidence type="ECO:0000259" key="2">
    <source>
        <dbReference type="Pfam" id="PF00485"/>
    </source>
</evidence>
<sequence>MGFVKLGRHRKSYSESSTTLKMSKPPMPETLAGDLCDKIKWRKLDPETSADIYMDISTTKIANVSISWEPETAQKIRKLELQKKVKAFNKYGDDAPEKPFMVGVVGIPGSGKSTSADILSSILSSSIVMPMDGFHTPMADLEKMPNATDVIYRRGAPDTFDPASLEKALERIVNGDEEEVSIPGFDHEKGDPEKDQHTFIRSEHSVVIAEGIYLMHQADGWENIKSYFDFIVYIKIDVDTCVARLKSRNKCIPGYTPEEIEIRCEIVDRKNAETVEKSKIWATEEVISGAA</sequence>
<protein>
    <recommendedName>
        <fullName evidence="2">Phosphoribulokinase/uridine kinase domain-containing protein</fullName>
    </recommendedName>
</protein>
<dbReference type="EMBL" id="CAKOGP040001668">
    <property type="protein sequence ID" value="CAJ1946388.1"/>
    <property type="molecule type" value="Genomic_DNA"/>
</dbReference>
<evidence type="ECO:0000313" key="4">
    <source>
        <dbReference type="Proteomes" id="UP001295423"/>
    </source>
</evidence>
<proteinExistence type="predicted"/>
<dbReference type="InterPro" id="IPR027417">
    <property type="entry name" value="P-loop_NTPase"/>
</dbReference>
<organism evidence="3 4">
    <name type="scientific">Cylindrotheca closterium</name>
    <dbReference type="NCBI Taxonomy" id="2856"/>
    <lineage>
        <taxon>Eukaryota</taxon>
        <taxon>Sar</taxon>
        <taxon>Stramenopiles</taxon>
        <taxon>Ochrophyta</taxon>
        <taxon>Bacillariophyta</taxon>
        <taxon>Bacillariophyceae</taxon>
        <taxon>Bacillariophycidae</taxon>
        <taxon>Bacillariales</taxon>
        <taxon>Bacillariaceae</taxon>
        <taxon>Cylindrotheca</taxon>
    </lineage>
</organism>
<gene>
    <name evidence="3" type="ORF">CYCCA115_LOCUS10532</name>
</gene>
<feature type="compositionally biased region" description="Basic residues" evidence="1">
    <location>
        <begin position="1"/>
        <end position="11"/>
    </location>
</feature>
<evidence type="ECO:0000256" key="1">
    <source>
        <dbReference type="SAM" id="MobiDB-lite"/>
    </source>
</evidence>
<reference evidence="3" key="1">
    <citation type="submission" date="2023-08" db="EMBL/GenBank/DDBJ databases">
        <authorList>
            <person name="Audoor S."/>
            <person name="Bilcke G."/>
        </authorList>
    </citation>
    <scope>NUCLEOTIDE SEQUENCE</scope>
</reference>
<accession>A0AAD2CZB5</accession>
<feature type="region of interest" description="Disordered" evidence="1">
    <location>
        <begin position="1"/>
        <end position="27"/>
    </location>
</feature>
<comment type="caution">
    <text evidence="3">The sequence shown here is derived from an EMBL/GenBank/DDBJ whole genome shotgun (WGS) entry which is preliminary data.</text>
</comment>
<feature type="domain" description="Phosphoribulokinase/uridine kinase" evidence="2">
    <location>
        <begin position="102"/>
        <end position="263"/>
    </location>
</feature>
<dbReference type="GO" id="GO:0016301">
    <property type="term" value="F:kinase activity"/>
    <property type="evidence" value="ECO:0007669"/>
    <property type="project" value="InterPro"/>
</dbReference>
<dbReference type="InterPro" id="IPR006083">
    <property type="entry name" value="PRK/URK"/>
</dbReference>
<dbReference type="Proteomes" id="UP001295423">
    <property type="component" value="Unassembled WGS sequence"/>
</dbReference>
<dbReference type="GO" id="GO:0005524">
    <property type="term" value="F:ATP binding"/>
    <property type="evidence" value="ECO:0007669"/>
    <property type="project" value="InterPro"/>
</dbReference>
<dbReference type="Pfam" id="PF00485">
    <property type="entry name" value="PRK"/>
    <property type="match status" value="1"/>
</dbReference>
<name>A0AAD2CZB5_9STRA</name>
<evidence type="ECO:0000313" key="3">
    <source>
        <dbReference type="EMBL" id="CAJ1946388.1"/>
    </source>
</evidence>
<dbReference type="Gene3D" id="3.40.50.300">
    <property type="entry name" value="P-loop containing nucleotide triphosphate hydrolases"/>
    <property type="match status" value="1"/>
</dbReference>